<keyword evidence="3" id="KW-1185">Reference proteome</keyword>
<dbReference type="Pfam" id="PF13700">
    <property type="entry name" value="DUF4158"/>
    <property type="match status" value="1"/>
</dbReference>
<protein>
    <recommendedName>
        <fullName evidence="1">DUF4158 domain-containing protein</fullName>
    </recommendedName>
</protein>
<dbReference type="Proteomes" id="UP000321717">
    <property type="component" value="Unassembled WGS sequence"/>
</dbReference>
<proteinExistence type="predicted"/>
<sequence>MARRALLSEAWWQQATIIPDDEREIAKHYTLDRSDLDLIMRQNKASNRLGLACVLATLRYPG</sequence>
<dbReference type="AlphaFoldDB" id="A0A512HNB0"/>
<feature type="domain" description="DUF4158" evidence="1">
    <location>
        <begin position="6"/>
        <end position="62"/>
    </location>
</feature>
<organism evidence="2 3">
    <name type="scientific">Ciceribacter naphthalenivorans</name>
    <dbReference type="NCBI Taxonomy" id="1118451"/>
    <lineage>
        <taxon>Bacteria</taxon>
        <taxon>Pseudomonadati</taxon>
        <taxon>Pseudomonadota</taxon>
        <taxon>Alphaproteobacteria</taxon>
        <taxon>Hyphomicrobiales</taxon>
        <taxon>Rhizobiaceae</taxon>
        <taxon>Ciceribacter</taxon>
    </lineage>
</organism>
<evidence type="ECO:0000313" key="2">
    <source>
        <dbReference type="EMBL" id="GEO86934.1"/>
    </source>
</evidence>
<dbReference type="EMBL" id="BJZP01000027">
    <property type="protein sequence ID" value="GEO86934.1"/>
    <property type="molecule type" value="Genomic_DNA"/>
</dbReference>
<comment type="caution">
    <text evidence="2">The sequence shown here is derived from an EMBL/GenBank/DDBJ whole genome shotgun (WGS) entry which is preliminary data.</text>
</comment>
<gene>
    <name evidence="2" type="ORF">RNA01_38660</name>
</gene>
<name>A0A512HNB0_9HYPH</name>
<reference evidence="2 3" key="1">
    <citation type="submission" date="2019-07" db="EMBL/GenBank/DDBJ databases">
        <title>Whole genome shotgun sequence of Rhizobium naphthalenivorans NBRC 107585.</title>
        <authorList>
            <person name="Hosoyama A."/>
            <person name="Uohara A."/>
            <person name="Ohji S."/>
            <person name="Ichikawa N."/>
        </authorList>
    </citation>
    <scope>NUCLEOTIDE SEQUENCE [LARGE SCALE GENOMIC DNA]</scope>
    <source>
        <strain evidence="2 3">NBRC 107585</strain>
    </source>
</reference>
<evidence type="ECO:0000313" key="3">
    <source>
        <dbReference type="Proteomes" id="UP000321717"/>
    </source>
</evidence>
<accession>A0A512HNB0</accession>
<evidence type="ECO:0000259" key="1">
    <source>
        <dbReference type="Pfam" id="PF13700"/>
    </source>
</evidence>
<dbReference type="InterPro" id="IPR025296">
    <property type="entry name" value="DUF4158"/>
</dbReference>